<name>A0A2W4UBD8_9CYAN</name>
<keyword evidence="1" id="KW-0472">Membrane</keyword>
<dbReference type="EMBL" id="QBMC01000081">
    <property type="protein sequence ID" value="PZO16380.1"/>
    <property type="molecule type" value="Genomic_DNA"/>
</dbReference>
<dbReference type="Proteomes" id="UP000249354">
    <property type="component" value="Unassembled WGS sequence"/>
</dbReference>
<gene>
    <name evidence="2" type="ORF">DCF25_12525</name>
</gene>
<reference evidence="2 3" key="2">
    <citation type="submission" date="2018-06" db="EMBL/GenBank/DDBJ databases">
        <title>Metagenomic assembly of (sub)arctic Cyanobacteria and their associated microbiome from non-axenic cultures.</title>
        <authorList>
            <person name="Baurain D."/>
        </authorList>
    </citation>
    <scope>NUCLEOTIDE SEQUENCE [LARGE SCALE GENOMIC DNA]</scope>
    <source>
        <strain evidence="2">ULC129bin1</strain>
    </source>
</reference>
<reference evidence="3" key="1">
    <citation type="submission" date="2018-04" db="EMBL/GenBank/DDBJ databases">
        <authorList>
            <person name="Cornet L."/>
        </authorList>
    </citation>
    <scope>NUCLEOTIDE SEQUENCE [LARGE SCALE GENOMIC DNA]</scope>
</reference>
<comment type="caution">
    <text evidence="2">The sequence shown here is derived from an EMBL/GenBank/DDBJ whole genome shotgun (WGS) entry which is preliminary data.</text>
</comment>
<evidence type="ECO:0000313" key="3">
    <source>
        <dbReference type="Proteomes" id="UP000249354"/>
    </source>
</evidence>
<feature type="transmembrane region" description="Helical" evidence="1">
    <location>
        <begin position="211"/>
        <end position="235"/>
    </location>
</feature>
<evidence type="ECO:0008006" key="4">
    <source>
        <dbReference type="Google" id="ProtNLM"/>
    </source>
</evidence>
<proteinExistence type="predicted"/>
<accession>A0A2W4UBD8</accession>
<protein>
    <recommendedName>
        <fullName evidence="4">EcsC family protein</fullName>
    </recommendedName>
</protein>
<evidence type="ECO:0000313" key="2">
    <source>
        <dbReference type="EMBL" id="PZO16380.1"/>
    </source>
</evidence>
<keyword evidence="1" id="KW-0812">Transmembrane</keyword>
<keyword evidence="1" id="KW-1133">Transmembrane helix</keyword>
<dbReference type="AlphaFoldDB" id="A0A2W4UBD8"/>
<sequence length="250" mass="26028">MPNSSNKTSETFHQTLSNAEQLGGLMSAVGTQIFSKVSSATQEATSFFGKAAAEGAHTALEQTTENVGNTLQPIAENPAIDYVAKIPGLGWLTSALGRVDKEKAQADIAKLKVKHPTDSAEDLAHHIIVDSTLKAGGIGLATNIIPPIALGLFAVDLAAVASLQSEMLYRIAAAYDFNVDDPARKGEALTIFALSLGTSSAIKTGLSVVELIPLIGAAVGASSNAGILYSFGIAASQFYKRKREKISAQV</sequence>
<evidence type="ECO:0000256" key="1">
    <source>
        <dbReference type="SAM" id="Phobius"/>
    </source>
</evidence>
<organism evidence="2 3">
    <name type="scientific">Leptolyngbya foveolarum</name>
    <dbReference type="NCBI Taxonomy" id="47253"/>
    <lineage>
        <taxon>Bacteria</taxon>
        <taxon>Bacillati</taxon>
        <taxon>Cyanobacteriota</taxon>
        <taxon>Cyanophyceae</taxon>
        <taxon>Leptolyngbyales</taxon>
        <taxon>Leptolyngbyaceae</taxon>
        <taxon>Leptolyngbya group</taxon>
        <taxon>Leptolyngbya</taxon>
    </lineage>
</organism>